<comment type="caution">
    <text evidence="6">The sequence shown here is derived from an EMBL/GenBank/DDBJ whole genome shotgun (WGS) entry which is preliminary data.</text>
</comment>
<dbReference type="Gene3D" id="3.30.470.20">
    <property type="entry name" value="ATP-grasp fold, B domain"/>
    <property type="match status" value="1"/>
</dbReference>
<dbReference type="PANTHER" id="PTHR43585">
    <property type="entry name" value="FUMIPYRROLE BIOSYNTHESIS PROTEIN C"/>
    <property type="match status" value="1"/>
</dbReference>
<gene>
    <name evidence="6" type="ORF">QF034_007042</name>
</gene>
<organism evidence="6 7">
    <name type="scientific">Streptomyces africanus</name>
    <dbReference type="NCBI Taxonomy" id="231024"/>
    <lineage>
        <taxon>Bacteria</taxon>
        <taxon>Bacillati</taxon>
        <taxon>Actinomycetota</taxon>
        <taxon>Actinomycetes</taxon>
        <taxon>Kitasatosporales</taxon>
        <taxon>Streptomycetaceae</taxon>
        <taxon>Streptomyces</taxon>
    </lineage>
</organism>
<dbReference type="PROSITE" id="PS50975">
    <property type="entry name" value="ATP_GRASP"/>
    <property type="match status" value="1"/>
</dbReference>
<dbReference type="PANTHER" id="PTHR43585:SF2">
    <property type="entry name" value="ATP-GRASP ENZYME FSQD"/>
    <property type="match status" value="1"/>
</dbReference>
<name>A0ABU0QZI6_9ACTN</name>
<evidence type="ECO:0000313" key="7">
    <source>
        <dbReference type="Proteomes" id="UP001232755"/>
    </source>
</evidence>
<evidence type="ECO:0000256" key="3">
    <source>
        <dbReference type="ARBA" id="ARBA00022840"/>
    </source>
</evidence>
<accession>A0ABU0QZI6</accession>
<sequence>MTKVTSRPRTLVLVMRRGLSTSPDHVQTMLDLDIRTHLLTVDTEPWANDPRFASVRRLPHDSDQRDFVKAAVETARERGASAVVTFIEPDIEIVEEANAELGLDWAIPESARICRDKHRQRVFLAEHDIPSVWFHPVTDIESAVEAATAHGLPLMVKPTRAAASDCVELVGDADRLRASLKVIQGYIESGRNFYFSGAPESWAVLEEYLPGEEITLDGVVLDGQFILGGVHNKKHSTGPHFEEDLYTLPFKTPEREDEVAGIAASITRALGVRHGLFNAEMRQDAQGRYRVVEFSIRVSGGHVYRHIKDVYAIDFVRMFLRAACGESVEDILAQENQKQPPRMTVCAKVVYRNGRVVRNSVGEAMHSPYFRTYFPVAKPGTDVVSGEKGFDFTGLLSVWHPWQPGQDPAVVHDVARSLAEKLDVEVVDAGEAQGLTAQ</sequence>
<dbReference type="Proteomes" id="UP001232755">
    <property type="component" value="Unassembled WGS sequence"/>
</dbReference>
<keyword evidence="1" id="KW-0436">Ligase</keyword>
<proteinExistence type="predicted"/>
<dbReference type="InterPro" id="IPR052032">
    <property type="entry name" value="ATP-dep_AA_Ligase"/>
</dbReference>
<dbReference type="Pfam" id="PF13535">
    <property type="entry name" value="ATP-grasp_4"/>
    <property type="match status" value="1"/>
</dbReference>
<evidence type="ECO:0000256" key="2">
    <source>
        <dbReference type="ARBA" id="ARBA00022741"/>
    </source>
</evidence>
<keyword evidence="7" id="KW-1185">Reference proteome</keyword>
<protein>
    <submittedName>
        <fullName evidence="6">Biotin carboxylase</fullName>
    </submittedName>
</protein>
<evidence type="ECO:0000256" key="1">
    <source>
        <dbReference type="ARBA" id="ARBA00022598"/>
    </source>
</evidence>
<dbReference type="RefSeq" id="WP_307178743.1">
    <property type="nucleotide sequence ID" value="NZ_JAUSYP010000001.1"/>
</dbReference>
<evidence type="ECO:0000259" key="5">
    <source>
        <dbReference type="PROSITE" id="PS50975"/>
    </source>
</evidence>
<dbReference type="InterPro" id="IPR011761">
    <property type="entry name" value="ATP-grasp"/>
</dbReference>
<keyword evidence="2 4" id="KW-0547">Nucleotide-binding</keyword>
<keyword evidence="3 4" id="KW-0067">ATP-binding</keyword>
<evidence type="ECO:0000256" key="4">
    <source>
        <dbReference type="PROSITE-ProRule" id="PRU00409"/>
    </source>
</evidence>
<dbReference type="SUPFAM" id="SSF56059">
    <property type="entry name" value="Glutathione synthetase ATP-binding domain-like"/>
    <property type="match status" value="1"/>
</dbReference>
<evidence type="ECO:0000313" key="6">
    <source>
        <dbReference type="EMBL" id="MDQ0752811.1"/>
    </source>
</evidence>
<dbReference type="EMBL" id="JAUSYP010000001">
    <property type="protein sequence ID" value="MDQ0752811.1"/>
    <property type="molecule type" value="Genomic_DNA"/>
</dbReference>
<feature type="domain" description="ATP-grasp" evidence="5">
    <location>
        <begin position="121"/>
        <end position="324"/>
    </location>
</feature>
<reference evidence="6 7" key="1">
    <citation type="submission" date="2023-07" db="EMBL/GenBank/DDBJ databases">
        <title>Comparative genomics of wheat-associated soil bacteria to identify genetic determinants of phenazine resistance.</title>
        <authorList>
            <person name="Mouncey N."/>
        </authorList>
    </citation>
    <scope>NUCLEOTIDE SEQUENCE [LARGE SCALE GENOMIC DNA]</scope>
    <source>
        <strain evidence="6 7">B3I12</strain>
    </source>
</reference>